<proteinExistence type="inferred from homology"/>
<evidence type="ECO:0000256" key="8">
    <source>
        <dbReference type="PIRSR" id="PIRSR602401-1"/>
    </source>
</evidence>
<dbReference type="InterPro" id="IPR017972">
    <property type="entry name" value="Cyt_P450_CS"/>
</dbReference>
<keyword evidence="5 9" id="KW-0560">Oxidoreductase</keyword>
<protein>
    <submittedName>
        <fullName evidence="11">Cytochrome P450</fullName>
    </submittedName>
</protein>
<evidence type="ECO:0000256" key="5">
    <source>
        <dbReference type="ARBA" id="ARBA00023002"/>
    </source>
</evidence>
<organism evidence="11 12">
    <name type="scientific">Microthyrium microscopicum</name>
    <dbReference type="NCBI Taxonomy" id="703497"/>
    <lineage>
        <taxon>Eukaryota</taxon>
        <taxon>Fungi</taxon>
        <taxon>Dikarya</taxon>
        <taxon>Ascomycota</taxon>
        <taxon>Pezizomycotina</taxon>
        <taxon>Dothideomycetes</taxon>
        <taxon>Dothideomycetes incertae sedis</taxon>
        <taxon>Microthyriales</taxon>
        <taxon>Microthyriaceae</taxon>
        <taxon>Microthyrium</taxon>
    </lineage>
</organism>
<keyword evidence="6 8" id="KW-0408">Iron</keyword>
<comment type="similarity">
    <text evidence="2 9">Belongs to the cytochrome P450 family.</text>
</comment>
<dbReference type="InterPro" id="IPR001128">
    <property type="entry name" value="Cyt_P450"/>
</dbReference>
<sequence>MLFSLSNVVNTSFAVVSITVLYHVCLWVYNWLLHPLSKIPGPLLWGISETPFNLSMINGTFVHDVHKIHQKYGPVVRIAPNELSFITEQAQRDIYSRRVEDGYPMRKDPNFNSAAPNGAFPISSAPKEDHIRQRRALAHGFSEKALSEQEPLIRKHVDLLMTKLQNASSQNNGTTVLDIGKYFNFAIFDIFGDLGFGESFNCLVEERYHKWTTLLPYFPKAGLMAKSLKGYGILSPLLMLLLVPKQVISGAKDHWNLCVEKVNQRFERTTNRKDIMSYILKNKDNKSDTFLSVPELEATGYILIFAGAETTASNLSATISYLVRYPAKFAKLRDEIRSQFSAAEDISFRNTTATHLPYMHAVIQESMRLAPPVAGNMPRVVPEGGGTIDDQMYPGGTIVGTAVYATQRSAMNFTYPNSFIPERWLNTNHPNYTCDSSDPPFGKETFVTDQKGAAQPFSVGPRNCIGMNLAMAEIRLVLALFIFNFNVSSPAGTEPMVWEDQKTYNNWVRTPMDIEISLAKSKS</sequence>
<comment type="cofactor">
    <cofactor evidence="1 8">
        <name>heme</name>
        <dbReference type="ChEBI" id="CHEBI:30413"/>
    </cofactor>
</comment>
<dbReference type="Gene3D" id="1.10.630.10">
    <property type="entry name" value="Cytochrome P450"/>
    <property type="match status" value="1"/>
</dbReference>
<evidence type="ECO:0000256" key="3">
    <source>
        <dbReference type="ARBA" id="ARBA00022617"/>
    </source>
</evidence>
<evidence type="ECO:0000313" key="11">
    <source>
        <dbReference type="EMBL" id="KAF2665558.1"/>
    </source>
</evidence>
<evidence type="ECO:0000256" key="1">
    <source>
        <dbReference type="ARBA" id="ARBA00001971"/>
    </source>
</evidence>
<dbReference type="EMBL" id="MU004240">
    <property type="protein sequence ID" value="KAF2665558.1"/>
    <property type="molecule type" value="Genomic_DNA"/>
</dbReference>
<keyword evidence="10" id="KW-0472">Membrane</keyword>
<evidence type="ECO:0000256" key="2">
    <source>
        <dbReference type="ARBA" id="ARBA00010617"/>
    </source>
</evidence>
<gene>
    <name evidence="11" type="ORF">BT63DRAFT_405559</name>
</gene>
<dbReference type="PROSITE" id="PS00086">
    <property type="entry name" value="CYTOCHROME_P450"/>
    <property type="match status" value="1"/>
</dbReference>
<dbReference type="GO" id="GO:0004497">
    <property type="term" value="F:monooxygenase activity"/>
    <property type="evidence" value="ECO:0007669"/>
    <property type="project" value="UniProtKB-KW"/>
</dbReference>
<dbReference type="PANTHER" id="PTHR24305">
    <property type="entry name" value="CYTOCHROME P450"/>
    <property type="match status" value="1"/>
</dbReference>
<dbReference type="OrthoDB" id="1470350at2759"/>
<keyword evidence="4 8" id="KW-0479">Metal-binding</keyword>
<name>A0A6A6U362_9PEZI</name>
<keyword evidence="12" id="KW-1185">Reference proteome</keyword>
<keyword evidence="10" id="KW-0812">Transmembrane</keyword>
<dbReference type="PANTHER" id="PTHR24305:SF29">
    <property type="entry name" value="BENZOATE-PARA-HYDROXYLASE"/>
    <property type="match status" value="1"/>
</dbReference>
<dbReference type="PRINTS" id="PR00385">
    <property type="entry name" value="P450"/>
</dbReference>
<dbReference type="PRINTS" id="PR00463">
    <property type="entry name" value="EP450I"/>
</dbReference>
<dbReference type="GO" id="GO:0016705">
    <property type="term" value="F:oxidoreductase activity, acting on paired donors, with incorporation or reduction of molecular oxygen"/>
    <property type="evidence" value="ECO:0007669"/>
    <property type="project" value="InterPro"/>
</dbReference>
<keyword evidence="10" id="KW-1133">Transmembrane helix</keyword>
<dbReference type="SUPFAM" id="SSF48264">
    <property type="entry name" value="Cytochrome P450"/>
    <property type="match status" value="1"/>
</dbReference>
<evidence type="ECO:0000256" key="7">
    <source>
        <dbReference type="ARBA" id="ARBA00023033"/>
    </source>
</evidence>
<keyword evidence="3 8" id="KW-0349">Heme</keyword>
<reference evidence="11" key="1">
    <citation type="journal article" date="2020" name="Stud. Mycol.">
        <title>101 Dothideomycetes genomes: a test case for predicting lifestyles and emergence of pathogens.</title>
        <authorList>
            <person name="Haridas S."/>
            <person name="Albert R."/>
            <person name="Binder M."/>
            <person name="Bloem J."/>
            <person name="Labutti K."/>
            <person name="Salamov A."/>
            <person name="Andreopoulos B."/>
            <person name="Baker S."/>
            <person name="Barry K."/>
            <person name="Bills G."/>
            <person name="Bluhm B."/>
            <person name="Cannon C."/>
            <person name="Castanera R."/>
            <person name="Culley D."/>
            <person name="Daum C."/>
            <person name="Ezra D."/>
            <person name="Gonzalez J."/>
            <person name="Henrissat B."/>
            <person name="Kuo A."/>
            <person name="Liang C."/>
            <person name="Lipzen A."/>
            <person name="Lutzoni F."/>
            <person name="Magnuson J."/>
            <person name="Mondo S."/>
            <person name="Nolan M."/>
            <person name="Ohm R."/>
            <person name="Pangilinan J."/>
            <person name="Park H.-J."/>
            <person name="Ramirez L."/>
            <person name="Alfaro M."/>
            <person name="Sun H."/>
            <person name="Tritt A."/>
            <person name="Yoshinaga Y."/>
            <person name="Zwiers L.-H."/>
            <person name="Turgeon B."/>
            <person name="Goodwin S."/>
            <person name="Spatafora J."/>
            <person name="Crous P."/>
            <person name="Grigoriev I."/>
        </authorList>
    </citation>
    <scope>NUCLEOTIDE SEQUENCE</scope>
    <source>
        <strain evidence="11">CBS 115976</strain>
    </source>
</reference>
<evidence type="ECO:0000256" key="6">
    <source>
        <dbReference type="ARBA" id="ARBA00023004"/>
    </source>
</evidence>
<dbReference type="InterPro" id="IPR002401">
    <property type="entry name" value="Cyt_P450_E_grp-I"/>
</dbReference>
<feature type="transmembrane region" description="Helical" evidence="10">
    <location>
        <begin position="12"/>
        <end position="32"/>
    </location>
</feature>
<evidence type="ECO:0000256" key="4">
    <source>
        <dbReference type="ARBA" id="ARBA00022723"/>
    </source>
</evidence>
<accession>A0A6A6U362</accession>
<dbReference type="GO" id="GO:0005506">
    <property type="term" value="F:iron ion binding"/>
    <property type="evidence" value="ECO:0007669"/>
    <property type="project" value="InterPro"/>
</dbReference>
<dbReference type="InterPro" id="IPR050121">
    <property type="entry name" value="Cytochrome_P450_monoxygenase"/>
</dbReference>
<dbReference type="Pfam" id="PF00067">
    <property type="entry name" value="p450"/>
    <property type="match status" value="1"/>
</dbReference>
<evidence type="ECO:0000256" key="9">
    <source>
        <dbReference type="RuleBase" id="RU000461"/>
    </source>
</evidence>
<feature type="binding site" description="axial binding residue" evidence="8">
    <location>
        <position position="464"/>
    </location>
    <ligand>
        <name>heme</name>
        <dbReference type="ChEBI" id="CHEBI:30413"/>
    </ligand>
    <ligandPart>
        <name>Fe</name>
        <dbReference type="ChEBI" id="CHEBI:18248"/>
    </ligandPart>
</feature>
<dbReference type="InterPro" id="IPR036396">
    <property type="entry name" value="Cyt_P450_sf"/>
</dbReference>
<evidence type="ECO:0000313" key="12">
    <source>
        <dbReference type="Proteomes" id="UP000799302"/>
    </source>
</evidence>
<dbReference type="CDD" id="cd11058">
    <property type="entry name" value="CYP60B-like"/>
    <property type="match status" value="1"/>
</dbReference>
<keyword evidence="7 9" id="KW-0503">Monooxygenase</keyword>
<dbReference type="AlphaFoldDB" id="A0A6A6U362"/>
<dbReference type="GO" id="GO:0020037">
    <property type="term" value="F:heme binding"/>
    <property type="evidence" value="ECO:0007669"/>
    <property type="project" value="InterPro"/>
</dbReference>
<evidence type="ECO:0000256" key="10">
    <source>
        <dbReference type="SAM" id="Phobius"/>
    </source>
</evidence>
<dbReference type="Proteomes" id="UP000799302">
    <property type="component" value="Unassembled WGS sequence"/>
</dbReference>